<keyword evidence="4" id="KW-0677">Repeat</keyword>
<name>A0A1E8FI80_9ALTE</name>
<dbReference type="Gene3D" id="3.10.180.10">
    <property type="entry name" value="2,3-Dihydroxybiphenyl 1,2-Dioxygenase, domain 1"/>
    <property type="match status" value="2"/>
</dbReference>
<dbReference type="InterPro" id="IPR029068">
    <property type="entry name" value="Glyas_Bleomycin-R_OHBP_Dase"/>
</dbReference>
<dbReference type="InterPro" id="IPR004360">
    <property type="entry name" value="Glyas_Fos-R_dOase_dom"/>
</dbReference>
<gene>
    <name evidence="9" type="ORF">BFC17_16710</name>
</gene>
<keyword evidence="5" id="KW-0058">Aromatic hydrocarbons catabolism</keyword>
<dbReference type="PROSITE" id="PS51819">
    <property type="entry name" value="VOC"/>
    <property type="match status" value="2"/>
</dbReference>
<dbReference type="Pfam" id="PF00903">
    <property type="entry name" value="Glyoxalase"/>
    <property type="match status" value="1"/>
</dbReference>
<dbReference type="Proteomes" id="UP000176037">
    <property type="component" value="Unassembled WGS sequence"/>
</dbReference>
<evidence type="ECO:0000313" key="9">
    <source>
        <dbReference type="EMBL" id="OFI35183.1"/>
    </source>
</evidence>
<keyword evidence="7" id="KW-0560">Oxidoreductase</keyword>
<evidence type="ECO:0000256" key="5">
    <source>
        <dbReference type="ARBA" id="ARBA00022797"/>
    </source>
</evidence>
<evidence type="ECO:0000259" key="8">
    <source>
        <dbReference type="PROSITE" id="PS51819"/>
    </source>
</evidence>
<feature type="domain" description="VOC" evidence="8">
    <location>
        <begin position="152"/>
        <end position="270"/>
    </location>
</feature>
<evidence type="ECO:0000256" key="6">
    <source>
        <dbReference type="ARBA" id="ARBA00022964"/>
    </source>
</evidence>
<feature type="domain" description="VOC" evidence="8">
    <location>
        <begin position="8"/>
        <end position="123"/>
    </location>
</feature>
<dbReference type="RefSeq" id="WP_070176101.1">
    <property type="nucleotide sequence ID" value="NZ_BMJR01000001.1"/>
</dbReference>
<evidence type="ECO:0000256" key="4">
    <source>
        <dbReference type="ARBA" id="ARBA00022737"/>
    </source>
</evidence>
<evidence type="ECO:0000313" key="10">
    <source>
        <dbReference type="Proteomes" id="UP000176037"/>
    </source>
</evidence>
<comment type="similarity">
    <text evidence="1">Belongs to the extradiol ring-cleavage dioxygenase family.</text>
</comment>
<comment type="caution">
    <text evidence="9">The sequence shown here is derived from an EMBL/GenBank/DDBJ whole genome shotgun (WGS) entry which is preliminary data.</text>
</comment>
<proteinExistence type="inferred from homology"/>
<evidence type="ECO:0000256" key="1">
    <source>
        <dbReference type="ARBA" id="ARBA00008784"/>
    </source>
</evidence>
<dbReference type="InterPro" id="IPR017624">
    <property type="entry name" value="Catechol_2-3_dOase"/>
</dbReference>
<organism evidence="9 10">
    <name type="scientific">Alteromonas lipolytica</name>
    <dbReference type="NCBI Taxonomy" id="1856405"/>
    <lineage>
        <taxon>Bacteria</taxon>
        <taxon>Pseudomonadati</taxon>
        <taxon>Pseudomonadota</taxon>
        <taxon>Gammaproteobacteria</taxon>
        <taxon>Alteromonadales</taxon>
        <taxon>Alteromonadaceae</taxon>
        <taxon>Alteromonas/Salinimonas group</taxon>
        <taxon>Alteromonas</taxon>
    </lineage>
</organism>
<evidence type="ECO:0000256" key="3">
    <source>
        <dbReference type="ARBA" id="ARBA00022723"/>
    </source>
</evidence>
<dbReference type="SUPFAM" id="SSF54593">
    <property type="entry name" value="Glyoxalase/Bleomycin resistance protein/Dihydroxybiphenyl dioxygenase"/>
    <property type="match status" value="1"/>
</dbReference>
<dbReference type="InterPro" id="IPR037523">
    <property type="entry name" value="VOC_core"/>
</dbReference>
<dbReference type="GO" id="GO:0008198">
    <property type="term" value="F:ferrous iron binding"/>
    <property type="evidence" value="ECO:0007669"/>
    <property type="project" value="InterPro"/>
</dbReference>
<dbReference type="OrthoDB" id="9804944at2"/>
<keyword evidence="10" id="KW-1185">Reference proteome</keyword>
<dbReference type="AlphaFoldDB" id="A0A1E8FI80"/>
<sequence>MSMRGVLRLAEVQMRVLDMAESKQHYGTRMGLHEMMTDDNGLVYFKAWAEHDHHSLVLRETDRAGLDHIAFKVYDDATLDDLEKKIIEFGINVERVEAGVYPKSGRRLKFTLPTGHEMHLFAEKQQVGNSLGTFNPDVIPDDDVCRGFRINALDHVFIVGPDADQNLKLFTEVFDFSYTERVIDADGNTVLFFVSCSSRAHDIAFGMNPEPGLIHHVSFRLENPQDHIRAADLIGKYEIPVEMNDRHGVTQVKTIYYFDPSGNRNEVFCDGYTYYPDMPLLTWTMDELDHAAFSQSLRVPESFLGVYT</sequence>
<dbReference type="NCBIfam" id="TIGR03211">
    <property type="entry name" value="catechol_2_3"/>
    <property type="match status" value="1"/>
</dbReference>
<dbReference type="Pfam" id="PF22247">
    <property type="entry name" value="Diox-like_N"/>
    <property type="match status" value="1"/>
</dbReference>
<evidence type="ECO:0000256" key="2">
    <source>
        <dbReference type="ARBA" id="ARBA00011881"/>
    </source>
</evidence>
<protein>
    <submittedName>
        <fullName evidence="9">Catechol 2,3-dioxygenase</fullName>
    </submittedName>
</protein>
<dbReference type="GO" id="GO:0018577">
    <property type="term" value="F:catechol 2,3-dioxygenase activity"/>
    <property type="evidence" value="ECO:0007669"/>
    <property type="project" value="InterPro"/>
</dbReference>
<dbReference type="InterPro" id="IPR054560">
    <property type="entry name" value="XylE-like_N"/>
</dbReference>
<keyword evidence="3" id="KW-0479">Metal-binding</keyword>
<dbReference type="EMBL" id="MJIC01000010">
    <property type="protein sequence ID" value="OFI35183.1"/>
    <property type="molecule type" value="Genomic_DNA"/>
</dbReference>
<accession>A0A1E8FI80</accession>
<reference evidence="9 10" key="1">
    <citation type="submission" date="2016-09" db="EMBL/GenBank/DDBJ databases">
        <title>Alteromonas lipolytica, a new species isolated from sea water.</title>
        <authorList>
            <person name="Wu Y.-H."/>
            <person name="Cheng H."/>
            <person name="Xu X.-W."/>
        </authorList>
    </citation>
    <scope>NUCLEOTIDE SEQUENCE [LARGE SCALE GENOMIC DNA]</scope>
    <source>
        <strain evidence="9 10">JW12</strain>
    </source>
</reference>
<comment type="subunit">
    <text evidence="2">Homotetramer.</text>
</comment>
<evidence type="ECO:0000256" key="7">
    <source>
        <dbReference type="ARBA" id="ARBA00023002"/>
    </source>
</evidence>
<dbReference type="STRING" id="1856405.BFC17_16710"/>
<keyword evidence="6 9" id="KW-0223">Dioxygenase</keyword>